<feature type="region of interest" description="Disordered" evidence="5">
    <location>
        <begin position="1"/>
        <end position="30"/>
    </location>
</feature>
<dbReference type="GO" id="GO:0007094">
    <property type="term" value="P:mitotic spindle assembly checkpoint signaling"/>
    <property type="evidence" value="ECO:0007669"/>
    <property type="project" value="InterPro"/>
</dbReference>
<evidence type="ECO:0000256" key="1">
    <source>
        <dbReference type="ARBA" id="ARBA00004629"/>
    </source>
</evidence>
<sequence length="1152" mass="127721">MSRSHSSSSTSDRQSLDAINAESSRRRSQIASEIDEADDPLALYDRFVKWIFDEYPREHLASSGLVELLEEATRRYKDDSSYKGDLRYLKLWTLYASLVDKPSVVYKFILTNGIGTVYALLYEDYALTLERDGRHSAASDVYRAGIQRKARPVERLKKKFDEFRRRTSSKPPIPPPLPQLTLPKAKGTPEADLLRRQPLKNYDNNSRVTERSQPSSATSSHAPLKSSSSTSHNRYAYMLAPPVVGRRPEKLRLNLNLLFTEEGGEYSMAEARARSMGLLGKRWGPPLASELSRANSSKMRVNFNDDGTKNTRNYTAQRSLAGGEPTVTINTKAALADVFGMYNSPEKSTRLPAMPGTKHAPVHAVERVTPISLLPQTRPASVENASHSTTSPSFTPFADENAGRKANAHKFKPFVSENQQARPPAPAPMSVRRALASKDIGTATSTLKTKGTGDGDKPNVFLKVFTPVEKEDIRPAEYSLQPEGQSFQAASQNVALKPSTQKRTLLGGAQAPFKVFSRPPEKDSVFSRPDSFAASDEDASYATPLPDSSNRASLGTFIPQRPEEVQEVLSEDEEYQEHEDVPPNTHEEYIEDFEAAQNPPLGGRFGQFNIMTPILEKTFEYTSTGRFSIPDGDISTAVELREKALAKLDAVEAAERLAAEVRKDNVFSSEQRATHFQRNSSGDEESLSSSFEESRFSRPPPFRLSEGHTIITGEDSELRADTALVEEKTGTLNLSDEAFTAPTFSPPNPCNPFDPPIISTLLLRLPTDPHCYHVPRESQLLDDLQKFARKQMRTSRSSIRGQSFSLQLGDVHFQVYEKLGEGGFGAVFAAKAVEAKAEGNDDDDEDDDDDDESHQVAIKVVKPGNAWEFQMLRKVHADLPAPLQSSIIQPHALYAFQDESFLILDLCTQGSLLDIINRAGPAGVSQQGACLDELLVMFFTIELLRLLEGLHGAGLIHGDLKIDNCLVRLEDVSPPSAWAAQYDPTGAGGWHSKGIKLIDFGRTIDTKVFPQGQTFVAEWATDARDCVEMRDGRPWTYQADYFGLAGIVYCMLYGKYIEASSIVPVTPEQANGPRYKLAMTFKRYWQADLWTSLFDVLLNPCSVNPDGALPVSDTLAPLRVEMETWLQANCNRSSNTLKGLLKKIELSVIRGD</sequence>
<feature type="compositionally biased region" description="Low complexity" evidence="5">
    <location>
        <begin position="1"/>
        <end position="13"/>
    </location>
</feature>
<dbReference type="GO" id="GO:0004672">
    <property type="term" value="F:protein kinase activity"/>
    <property type="evidence" value="ECO:0007669"/>
    <property type="project" value="InterPro"/>
</dbReference>
<evidence type="ECO:0000259" key="7">
    <source>
        <dbReference type="PROSITE" id="PS51489"/>
    </source>
</evidence>
<dbReference type="SUPFAM" id="SSF56112">
    <property type="entry name" value="Protein kinase-like (PK-like)"/>
    <property type="match status" value="1"/>
</dbReference>
<dbReference type="GO" id="GO:0032991">
    <property type="term" value="C:protein-containing complex"/>
    <property type="evidence" value="ECO:0007669"/>
    <property type="project" value="UniProtKB-ARBA"/>
</dbReference>
<feature type="compositionally biased region" description="Polar residues" evidence="5">
    <location>
        <begin position="202"/>
        <end position="230"/>
    </location>
</feature>
<dbReference type="PROSITE" id="PS50011">
    <property type="entry name" value="PROTEIN_KINASE_DOM"/>
    <property type="match status" value="1"/>
</dbReference>
<dbReference type="InterPro" id="IPR008271">
    <property type="entry name" value="Ser/Thr_kinase_AS"/>
</dbReference>
<dbReference type="InterPro" id="IPR015661">
    <property type="entry name" value="Bub1/Mad3"/>
</dbReference>
<accession>A0A9P5N464</accession>
<dbReference type="InterPro" id="IPR000719">
    <property type="entry name" value="Prot_kinase_dom"/>
</dbReference>
<evidence type="ECO:0000256" key="4">
    <source>
        <dbReference type="ARBA" id="ARBA00023328"/>
    </source>
</evidence>
<dbReference type="AlphaFoldDB" id="A0A9P5N464"/>
<dbReference type="GO" id="GO:0005634">
    <property type="term" value="C:nucleus"/>
    <property type="evidence" value="ECO:0007669"/>
    <property type="project" value="TreeGrafter"/>
</dbReference>
<feature type="compositionally biased region" description="Polar residues" evidence="5">
    <location>
        <begin position="669"/>
        <end position="680"/>
    </location>
</feature>
<feature type="region of interest" description="Disordered" evidence="5">
    <location>
        <begin position="378"/>
        <end position="397"/>
    </location>
</feature>
<dbReference type="GO" id="GO:0051754">
    <property type="term" value="P:meiotic sister chromatid cohesion, centromeric"/>
    <property type="evidence" value="ECO:0007669"/>
    <property type="project" value="TreeGrafter"/>
</dbReference>
<dbReference type="SMART" id="SM00777">
    <property type="entry name" value="Mad3_BUB1_I"/>
    <property type="match status" value="1"/>
</dbReference>
<keyword evidence="9" id="KW-1185">Reference proteome</keyword>
<feature type="compositionally biased region" description="Low complexity" evidence="5">
    <location>
        <begin position="388"/>
        <end position="397"/>
    </location>
</feature>
<dbReference type="Gene3D" id="1.25.40.430">
    <property type="match status" value="1"/>
</dbReference>
<feature type="domain" description="Protein kinase" evidence="6">
    <location>
        <begin position="813"/>
        <end position="1126"/>
    </location>
</feature>
<gene>
    <name evidence="8" type="ORF">DFH94DRAFT_850182</name>
</gene>
<comment type="caution">
    <text evidence="8">The sequence shown here is derived from an EMBL/GenBank/DDBJ whole genome shotgun (WGS) entry which is preliminary data.</text>
</comment>
<dbReference type="PROSITE" id="PS00108">
    <property type="entry name" value="PROTEIN_KINASE_ST"/>
    <property type="match status" value="1"/>
</dbReference>
<feature type="region of interest" description="Disordered" evidence="5">
    <location>
        <begin position="669"/>
        <end position="707"/>
    </location>
</feature>
<dbReference type="OrthoDB" id="248495at2759"/>
<evidence type="ECO:0000256" key="3">
    <source>
        <dbReference type="ARBA" id="ARBA00022838"/>
    </source>
</evidence>
<feature type="compositionally biased region" description="Polar residues" evidence="5">
    <location>
        <begin position="378"/>
        <end position="387"/>
    </location>
</feature>
<dbReference type="GO" id="GO:0005524">
    <property type="term" value="F:ATP binding"/>
    <property type="evidence" value="ECO:0007669"/>
    <property type="project" value="InterPro"/>
</dbReference>
<reference evidence="8" key="1">
    <citation type="submission" date="2019-10" db="EMBL/GenBank/DDBJ databases">
        <authorList>
            <consortium name="DOE Joint Genome Institute"/>
            <person name="Kuo A."/>
            <person name="Miyauchi S."/>
            <person name="Kiss E."/>
            <person name="Drula E."/>
            <person name="Kohler A."/>
            <person name="Sanchez-Garcia M."/>
            <person name="Andreopoulos B."/>
            <person name="Barry K.W."/>
            <person name="Bonito G."/>
            <person name="Buee M."/>
            <person name="Carver A."/>
            <person name="Chen C."/>
            <person name="Cichocki N."/>
            <person name="Clum A."/>
            <person name="Culley D."/>
            <person name="Crous P.W."/>
            <person name="Fauchery L."/>
            <person name="Girlanda M."/>
            <person name="Hayes R."/>
            <person name="Keri Z."/>
            <person name="LaButti K."/>
            <person name="Lipzen A."/>
            <person name="Lombard V."/>
            <person name="Magnuson J."/>
            <person name="Maillard F."/>
            <person name="Morin E."/>
            <person name="Murat C."/>
            <person name="Nolan M."/>
            <person name="Ohm R."/>
            <person name="Pangilinan J."/>
            <person name="Pereira M."/>
            <person name="Perotto S."/>
            <person name="Peter M."/>
            <person name="Riley R."/>
            <person name="Sitrit Y."/>
            <person name="Stielow B."/>
            <person name="Szollosi G."/>
            <person name="Zifcakova L."/>
            <person name="Stursova M."/>
            <person name="Spatafora J.W."/>
            <person name="Tedersoo L."/>
            <person name="Vaario L.-M."/>
            <person name="Yamada A."/>
            <person name="Yan M."/>
            <person name="Wang P."/>
            <person name="Xu J."/>
            <person name="Bruns T."/>
            <person name="Baldrian P."/>
            <person name="Vilgalys R."/>
            <person name="Henrissat B."/>
            <person name="Grigoriev I.V."/>
            <person name="Hibbett D."/>
            <person name="Nagy L.G."/>
            <person name="Martin F.M."/>
        </authorList>
    </citation>
    <scope>NUCLEOTIDE SEQUENCE</scope>
    <source>
        <strain evidence="8">Prilba</strain>
    </source>
</reference>
<evidence type="ECO:0000313" key="8">
    <source>
        <dbReference type="EMBL" id="KAF8486096.1"/>
    </source>
</evidence>
<feature type="region of interest" description="Disordered" evidence="5">
    <location>
        <begin position="160"/>
        <end position="230"/>
    </location>
</feature>
<evidence type="ECO:0000256" key="5">
    <source>
        <dbReference type="SAM" id="MobiDB-lite"/>
    </source>
</evidence>
<dbReference type="InterPro" id="IPR012572">
    <property type="entry name" value="Mad3/Bub1_II"/>
</dbReference>
<reference evidence="8" key="2">
    <citation type="journal article" date="2020" name="Nat. Commun.">
        <title>Large-scale genome sequencing of mycorrhizal fungi provides insights into the early evolution of symbiotic traits.</title>
        <authorList>
            <person name="Miyauchi S."/>
            <person name="Kiss E."/>
            <person name="Kuo A."/>
            <person name="Drula E."/>
            <person name="Kohler A."/>
            <person name="Sanchez-Garcia M."/>
            <person name="Morin E."/>
            <person name="Andreopoulos B."/>
            <person name="Barry K.W."/>
            <person name="Bonito G."/>
            <person name="Buee M."/>
            <person name="Carver A."/>
            <person name="Chen C."/>
            <person name="Cichocki N."/>
            <person name="Clum A."/>
            <person name="Culley D."/>
            <person name="Crous P.W."/>
            <person name="Fauchery L."/>
            <person name="Girlanda M."/>
            <person name="Hayes R.D."/>
            <person name="Keri Z."/>
            <person name="LaButti K."/>
            <person name="Lipzen A."/>
            <person name="Lombard V."/>
            <person name="Magnuson J."/>
            <person name="Maillard F."/>
            <person name="Murat C."/>
            <person name="Nolan M."/>
            <person name="Ohm R.A."/>
            <person name="Pangilinan J."/>
            <person name="Pereira M.F."/>
            <person name="Perotto S."/>
            <person name="Peter M."/>
            <person name="Pfister S."/>
            <person name="Riley R."/>
            <person name="Sitrit Y."/>
            <person name="Stielow J.B."/>
            <person name="Szollosi G."/>
            <person name="Zifcakova L."/>
            <person name="Stursova M."/>
            <person name="Spatafora J.W."/>
            <person name="Tedersoo L."/>
            <person name="Vaario L.M."/>
            <person name="Yamada A."/>
            <person name="Yan M."/>
            <person name="Wang P."/>
            <person name="Xu J."/>
            <person name="Bruns T."/>
            <person name="Baldrian P."/>
            <person name="Vilgalys R."/>
            <person name="Dunand C."/>
            <person name="Henrissat B."/>
            <person name="Grigoriev I.V."/>
            <person name="Hibbett D."/>
            <person name="Nagy L.G."/>
            <person name="Martin F.M."/>
        </authorList>
    </citation>
    <scope>NUCLEOTIDE SEQUENCE</scope>
    <source>
        <strain evidence="8">Prilba</strain>
    </source>
</reference>
<dbReference type="InterPro" id="IPR011009">
    <property type="entry name" value="Kinase-like_dom_sf"/>
</dbReference>
<protein>
    <submittedName>
        <fullName evidence="8">Uncharacterized protein</fullName>
    </submittedName>
</protein>
<dbReference type="PROSITE" id="PS51489">
    <property type="entry name" value="BUB1_N"/>
    <property type="match status" value="1"/>
</dbReference>
<dbReference type="PANTHER" id="PTHR14030:SF4">
    <property type="entry name" value="BUB1 KINASE, ISOFORM A-RELATED"/>
    <property type="match status" value="1"/>
</dbReference>
<dbReference type="Gene3D" id="1.10.510.10">
    <property type="entry name" value="Transferase(Phosphotransferase) domain 1"/>
    <property type="match status" value="1"/>
</dbReference>
<dbReference type="Pfam" id="PF08311">
    <property type="entry name" value="Mad3_BUB1_I"/>
    <property type="match status" value="1"/>
</dbReference>
<dbReference type="Gene3D" id="6.10.20.170">
    <property type="match status" value="1"/>
</dbReference>
<dbReference type="EMBL" id="WHVB01000002">
    <property type="protein sequence ID" value="KAF8486096.1"/>
    <property type="molecule type" value="Genomic_DNA"/>
</dbReference>
<keyword evidence="3" id="KW-0995">Kinetochore</keyword>
<keyword evidence="2" id="KW-0158">Chromosome</keyword>
<dbReference type="SMART" id="SM00220">
    <property type="entry name" value="S_TKc"/>
    <property type="match status" value="1"/>
</dbReference>
<dbReference type="PANTHER" id="PTHR14030">
    <property type="entry name" value="MITOTIC CHECKPOINT SERINE/THREONINE-PROTEIN KINASE BUB1"/>
    <property type="match status" value="1"/>
</dbReference>
<evidence type="ECO:0000256" key="2">
    <source>
        <dbReference type="ARBA" id="ARBA00022454"/>
    </source>
</evidence>
<keyword evidence="4" id="KW-0137">Centromere</keyword>
<dbReference type="Pfam" id="PF00069">
    <property type="entry name" value="Pkinase"/>
    <property type="match status" value="1"/>
</dbReference>
<feature type="region of interest" description="Disordered" evidence="5">
    <location>
        <begin position="514"/>
        <end position="555"/>
    </location>
</feature>
<name>A0A9P5N464_9AGAM</name>
<feature type="domain" description="BUB1 N-terminal" evidence="7">
    <location>
        <begin position="26"/>
        <end position="186"/>
    </location>
</feature>
<comment type="subcellular location">
    <subcellularLocation>
        <location evidence="1">Chromosome</location>
        <location evidence="1">Centromere</location>
        <location evidence="1">Kinetochore</location>
    </subcellularLocation>
</comment>
<dbReference type="InterPro" id="IPR013212">
    <property type="entry name" value="Mad3/Bub1_I"/>
</dbReference>
<dbReference type="Proteomes" id="UP000759537">
    <property type="component" value="Unassembled WGS sequence"/>
</dbReference>
<evidence type="ECO:0000313" key="9">
    <source>
        <dbReference type="Proteomes" id="UP000759537"/>
    </source>
</evidence>
<proteinExistence type="predicted"/>
<dbReference type="Pfam" id="PF08171">
    <property type="entry name" value="Mad3_BUB1_II"/>
    <property type="match status" value="1"/>
</dbReference>
<dbReference type="GO" id="GO:0000776">
    <property type="term" value="C:kinetochore"/>
    <property type="evidence" value="ECO:0007669"/>
    <property type="project" value="UniProtKB-KW"/>
</dbReference>
<evidence type="ECO:0000259" key="6">
    <source>
        <dbReference type="PROSITE" id="PS50011"/>
    </source>
</evidence>
<organism evidence="8 9">
    <name type="scientific">Russula ochroleuca</name>
    <dbReference type="NCBI Taxonomy" id="152965"/>
    <lineage>
        <taxon>Eukaryota</taxon>
        <taxon>Fungi</taxon>
        <taxon>Dikarya</taxon>
        <taxon>Basidiomycota</taxon>
        <taxon>Agaricomycotina</taxon>
        <taxon>Agaricomycetes</taxon>
        <taxon>Russulales</taxon>
        <taxon>Russulaceae</taxon>
        <taxon>Russula</taxon>
    </lineage>
</organism>
<dbReference type="CDD" id="cd13981">
    <property type="entry name" value="STKc_Bub1_BubR1"/>
    <property type="match status" value="1"/>
</dbReference>